<feature type="domain" description="Calcium uniporter protein C-terminal" evidence="12">
    <location>
        <begin position="164"/>
        <end position="344"/>
    </location>
</feature>
<dbReference type="InterPro" id="IPR039055">
    <property type="entry name" value="MCU_fam"/>
</dbReference>
<evidence type="ECO:0000256" key="4">
    <source>
        <dbReference type="ARBA" id="ARBA00022568"/>
    </source>
</evidence>
<evidence type="ECO:0000256" key="5">
    <source>
        <dbReference type="ARBA" id="ARBA00022692"/>
    </source>
</evidence>
<name>A0ABR2TKN3_9ROSI</name>
<keyword evidence="4" id="KW-0109">Calcium transport</keyword>
<keyword evidence="3" id="KW-0813">Transport</keyword>
<keyword evidence="7 11" id="KW-1133">Transmembrane helix</keyword>
<evidence type="ECO:0000313" key="14">
    <source>
        <dbReference type="Proteomes" id="UP001396334"/>
    </source>
</evidence>
<protein>
    <recommendedName>
        <fullName evidence="12">Calcium uniporter protein C-terminal domain-containing protein</fullName>
    </recommendedName>
</protein>
<evidence type="ECO:0000256" key="10">
    <source>
        <dbReference type="SAM" id="MobiDB-lite"/>
    </source>
</evidence>
<feature type="transmembrane region" description="Helical" evidence="11">
    <location>
        <begin position="286"/>
        <end position="306"/>
    </location>
</feature>
<feature type="region of interest" description="Disordered" evidence="10">
    <location>
        <begin position="29"/>
        <end position="53"/>
    </location>
</feature>
<evidence type="ECO:0000256" key="2">
    <source>
        <dbReference type="ARBA" id="ARBA00005653"/>
    </source>
</evidence>
<dbReference type="Proteomes" id="UP001396334">
    <property type="component" value="Unassembled WGS sequence"/>
</dbReference>
<feature type="transmembrane region" description="Helical" evidence="11">
    <location>
        <begin position="260"/>
        <end position="280"/>
    </location>
</feature>
<reference evidence="13 14" key="1">
    <citation type="journal article" date="2024" name="G3 (Bethesda)">
        <title>Genome assembly of Hibiscus sabdariffa L. provides insights into metabolisms of medicinal natural products.</title>
        <authorList>
            <person name="Kim T."/>
        </authorList>
    </citation>
    <scope>NUCLEOTIDE SEQUENCE [LARGE SCALE GENOMIC DNA]</scope>
    <source>
        <strain evidence="13">TK-2024</strain>
        <tissue evidence="13">Old leaves</tissue>
    </source>
</reference>
<keyword evidence="9 11" id="KW-0472">Membrane</keyword>
<accession>A0ABR2TKN3</accession>
<evidence type="ECO:0000256" key="9">
    <source>
        <dbReference type="ARBA" id="ARBA00023136"/>
    </source>
</evidence>
<keyword evidence="6" id="KW-0106">Calcium</keyword>
<keyword evidence="5 11" id="KW-0812">Transmembrane</keyword>
<sequence length="380" mass="42764">MALKKTLVEKLFNISKISSQAVTNCRISSSTVQNRTSQNAGKATTDMAPEPGDRNGNGVFRRFLHRGAAVSPAITTLPMGKNLKERLKEIDMSKDRIRLDGLSSHLTAKPAVPEVASLSVQEAKKLLRVAQLEVVKTRLRETGKTWISYSDFIQICGESCSGPEQGLQFAKLLDESGSVIVLGNVVVLRPDQDFLRTDLKTVVASGEERWKRKGVAKALGGLIPLPVPGPNDPRRKELVELEKKKAVIDETADAMVRRELWFGLAYLVVQTAAFMRLTFWELTWDVMEPICFYVTSMYFMAGYAFFLRTSKEPSFEGFYQSRFDAKQKKLIKADNFDIRRYNELKQIFYPNSSTSSDQAFQTASFDHSEKTQIDVLDHSQ</sequence>
<evidence type="ECO:0000259" key="12">
    <source>
        <dbReference type="Pfam" id="PF04678"/>
    </source>
</evidence>
<dbReference type="Pfam" id="PF04678">
    <property type="entry name" value="MCU"/>
    <property type="match status" value="1"/>
</dbReference>
<dbReference type="PANTHER" id="PTHR13462:SF31">
    <property type="entry name" value="CALCIUM UNIPORTER PROTEIN 1, MITOCHONDRIAL"/>
    <property type="match status" value="1"/>
</dbReference>
<proteinExistence type="inferred from homology"/>
<keyword evidence="8" id="KW-0406">Ion transport</keyword>
<evidence type="ECO:0000256" key="11">
    <source>
        <dbReference type="SAM" id="Phobius"/>
    </source>
</evidence>
<feature type="compositionally biased region" description="Polar residues" evidence="10">
    <location>
        <begin position="29"/>
        <end position="42"/>
    </location>
</feature>
<comment type="caution">
    <text evidence="13">The sequence shown here is derived from an EMBL/GenBank/DDBJ whole genome shotgun (WGS) entry which is preliminary data.</text>
</comment>
<evidence type="ECO:0000256" key="7">
    <source>
        <dbReference type="ARBA" id="ARBA00022989"/>
    </source>
</evidence>
<gene>
    <name evidence="13" type="ORF">V6N11_022903</name>
</gene>
<dbReference type="EMBL" id="JBBPBN010000005">
    <property type="protein sequence ID" value="KAK9038010.1"/>
    <property type="molecule type" value="Genomic_DNA"/>
</dbReference>
<evidence type="ECO:0000256" key="6">
    <source>
        <dbReference type="ARBA" id="ARBA00022837"/>
    </source>
</evidence>
<dbReference type="PANTHER" id="PTHR13462">
    <property type="entry name" value="CALCIUM UNIPORTER PROTEIN, MITOCHONDRIAL"/>
    <property type="match status" value="1"/>
</dbReference>
<evidence type="ECO:0000313" key="13">
    <source>
        <dbReference type="EMBL" id="KAK9038010.1"/>
    </source>
</evidence>
<comment type="similarity">
    <text evidence="2">Belongs to the MCU (TC 1.A.77) family.</text>
</comment>
<dbReference type="InterPro" id="IPR006769">
    <property type="entry name" value="MCU_C"/>
</dbReference>
<keyword evidence="14" id="KW-1185">Reference proteome</keyword>
<evidence type="ECO:0000256" key="3">
    <source>
        <dbReference type="ARBA" id="ARBA00022448"/>
    </source>
</evidence>
<evidence type="ECO:0000256" key="8">
    <source>
        <dbReference type="ARBA" id="ARBA00023065"/>
    </source>
</evidence>
<organism evidence="13 14">
    <name type="scientific">Hibiscus sabdariffa</name>
    <name type="common">roselle</name>
    <dbReference type="NCBI Taxonomy" id="183260"/>
    <lineage>
        <taxon>Eukaryota</taxon>
        <taxon>Viridiplantae</taxon>
        <taxon>Streptophyta</taxon>
        <taxon>Embryophyta</taxon>
        <taxon>Tracheophyta</taxon>
        <taxon>Spermatophyta</taxon>
        <taxon>Magnoliopsida</taxon>
        <taxon>eudicotyledons</taxon>
        <taxon>Gunneridae</taxon>
        <taxon>Pentapetalae</taxon>
        <taxon>rosids</taxon>
        <taxon>malvids</taxon>
        <taxon>Malvales</taxon>
        <taxon>Malvaceae</taxon>
        <taxon>Malvoideae</taxon>
        <taxon>Hibiscus</taxon>
    </lineage>
</organism>
<evidence type="ECO:0000256" key="1">
    <source>
        <dbReference type="ARBA" id="ARBA00004141"/>
    </source>
</evidence>
<comment type="subcellular location">
    <subcellularLocation>
        <location evidence="1">Membrane</location>
        <topology evidence="1">Multi-pass membrane protein</topology>
    </subcellularLocation>
</comment>